<evidence type="ECO:0000256" key="3">
    <source>
        <dbReference type="ARBA" id="ARBA00023049"/>
    </source>
</evidence>
<keyword evidence="7" id="KW-1185">Reference proteome</keyword>
<gene>
    <name evidence="6" type="ORF">GGR31_001478</name>
</gene>
<dbReference type="InterPro" id="IPR013783">
    <property type="entry name" value="Ig-like_fold"/>
</dbReference>
<reference evidence="6 7" key="1">
    <citation type="submission" date="2023-07" db="EMBL/GenBank/DDBJ databases">
        <title>Genomic Encyclopedia of Type Strains, Phase IV (KMG-IV): sequencing the most valuable type-strain genomes for metagenomic binning, comparative biology and taxonomic classification.</title>
        <authorList>
            <person name="Goeker M."/>
        </authorList>
    </citation>
    <scope>NUCLEOTIDE SEQUENCE [LARGE SCALE GENOMIC DNA]</scope>
    <source>
        <strain evidence="6 7">DSM 102814</strain>
    </source>
</reference>
<dbReference type="InterPro" id="IPR045175">
    <property type="entry name" value="M28_fam"/>
</dbReference>
<evidence type="ECO:0000259" key="5">
    <source>
        <dbReference type="PROSITE" id="PS50853"/>
    </source>
</evidence>
<comment type="caution">
    <text evidence="6">The sequence shown here is derived from an EMBL/GenBank/DDBJ whole genome shotgun (WGS) entry which is preliminary data.</text>
</comment>
<dbReference type="Pfam" id="PF04389">
    <property type="entry name" value="Peptidase_M28"/>
    <property type="match status" value="1"/>
</dbReference>
<comment type="subcellular location">
    <subcellularLocation>
        <location evidence="1">Secreted</location>
    </subcellularLocation>
</comment>
<dbReference type="InterPro" id="IPR007484">
    <property type="entry name" value="Peptidase_M28"/>
</dbReference>
<dbReference type="SUPFAM" id="SSF49265">
    <property type="entry name" value="Fibronectin type III"/>
    <property type="match status" value="1"/>
</dbReference>
<sequence length="455" mass="51192">MRINRLQVCLKFTLIFLLLISTQSIYAQQTDARLYEIIEKVSADRIKNSVQTLVNFGTRNTFSDTTSNTRGIGAARRWIKAEFDRISEKCNNCLEVFYQRKLVTPEDGDRIPKKAYIVNVVTIQRGTENPNNYVMMSGDIDSRASNTTDFTTDAPGANDNASGMAGTLEAARVLSNYSFKNSIVYVGLSGEEQGLFGGKFLAEYAKENDWNIIGVFNNDMIGNIEGVDGVIDNRSFRIFSEPVDPTESEEEQTMRRYYGGEVDGISRQLARYVYKTTKTYMPEMNPMLIYRLDRFGRGGHHKPFNDLGFAGIRIMEAHENYNLQHQDVREENGIKYGDVIEGVNFGYAKKLTAVNAINLASLAWAPPAPKNVSIGGIVEPSAKLKWDKIDNENIAGYKIYWRKTTSPTWDNSRFVGNVNQFTLEGIVIDNFFFGLATVGKNGHESVVTFPSSVFR</sequence>
<name>A0ABU1K6E4_9FLAO</name>
<dbReference type="EMBL" id="JAVDQA010000003">
    <property type="protein sequence ID" value="MDR6300835.1"/>
    <property type="molecule type" value="Genomic_DNA"/>
</dbReference>
<accession>A0ABU1K6E4</accession>
<dbReference type="PANTHER" id="PTHR12147">
    <property type="entry name" value="METALLOPEPTIDASE M28 FAMILY MEMBER"/>
    <property type="match status" value="1"/>
</dbReference>
<dbReference type="Gene3D" id="2.60.40.10">
    <property type="entry name" value="Immunoglobulins"/>
    <property type="match status" value="1"/>
</dbReference>
<keyword evidence="3" id="KW-0378">Hydrolase</keyword>
<proteinExistence type="predicted"/>
<keyword evidence="3" id="KW-0482">Metalloprotease</keyword>
<dbReference type="InterPro" id="IPR036116">
    <property type="entry name" value="FN3_sf"/>
</dbReference>
<evidence type="ECO:0000256" key="4">
    <source>
        <dbReference type="SAM" id="SignalP"/>
    </source>
</evidence>
<keyword evidence="2" id="KW-0964">Secreted</keyword>
<dbReference type="SUPFAM" id="SSF53187">
    <property type="entry name" value="Zn-dependent exopeptidases"/>
    <property type="match status" value="1"/>
</dbReference>
<dbReference type="Proteomes" id="UP001257659">
    <property type="component" value="Unassembled WGS sequence"/>
</dbReference>
<keyword evidence="3" id="KW-0645">Protease</keyword>
<feature type="domain" description="Fibronectin type-III" evidence="5">
    <location>
        <begin position="368"/>
        <end position="455"/>
    </location>
</feature>
<dbReference type="PANTHER" id="PTHR12147:SF26">
    <property type="entry name" value="PEPTIDASE M28 DOMAIN-CONTAINING PROTEIN"/>
    <property type="match status" value="1"/>
</dbReference>
<feature type="chain" id="PRO_5046392323" description="Fibronectin type-III domain-containing protein" evidence="4">
    <location>
        <begin position="28"/>
        <end position="455"/>
    </location>
</feature>
<feature type="signal peptide" evidence="4">
    <location>
        <begin position="1"/>
        <end position="27"/>
    </location>
</feature>
<dbReference type="RefSeq" id="WP_309727729.1">
    <property type="nucleotide sequence ID" value="NZ_JAVDQA010000003.1"/>
</dbReference>
<evidence type="ECO:0000313" key="7">
    <source>
        <dbReference type="Proteomes" id="UP001257659"/>
    </source>
</evidence>
<keyword evidence="4" id="KW-0732">Signal</keyword>
<evidence type="ECO:0000256" key="1">
    <source>
        <dbReference type="ARBA" id="ARBA00004613"/>
    </source>
</evidence>
<dbReference type="Gene3D" id="3.40.630.10">
    <property type="entry name" value="Zn peptidases"/>
    <property type="match status" value="1"/>
</dbReference>
<organism evidence="6 7">
    <name type="scientific">Mesonia maritima</name>
    <dbReference type="NCBI Taxonomy" id="1793873"/>
    <lineage>
        <taxon>Bacteria</taxon>
        <taxon>Pseudomonadati</taxon>
        <taxon>Bacteroidota</taxon>
        <taxon>Flavobacteriia</taxon>
        <taxon>Flavobacteriales</taxon>
        <taxon>Flavobacteriaceae</taxon>
        <taxon>Mesonia</taxon>
    </lineage>
</organism>
<evidence type="ECO:0000313" key="6">
    <source>
        <dbReference type="EMBL" id="MDR6300835.1"/>
    </source>
</evidence>
<dbReference type="PROSITE" id="PS50853">
    <property type="entry name" value="FN3"/>
    <property type="match status" value="1"/>
</dbReference>
<protein>
    <recommendedName>
        <fullName evidence="5">Fibronectin type-III domain-containing protein</fullName>
    </recommendedName>
</protein>
<dbReference type="CDD" id="cd00063">
    <property type="entry name" value="FN3"/>
    <property type="match status" value="1"/>
</dbReference>
<dbReference type="InterPro" id="IPR003961">
    <property type="entry name" value="FN3_dom"/>
</dbReference>
<evidence type="ECO:0000256" key="2">
    <source>
        <dbReference type="ARBA" id="ARBA00022525"/>
    </source>
</evidence>